<evidence type="ECO:0000256" key="6">
    <source>
        <dbReference type="ARBA" id="ARBA00022771"/>
    </source>
</evidence>
<dbReference type="PANTHER" id="PTHR21330:SF1">
    <property type="entry name" value="E3 SUMO-PROTEIN LIGASE NSE2"/>
    <property type="match status" value="1"/>
</dbReference>
<evidence type="ECO:0000313" key="13">
    <source>
        <dbReference type="Proteomes" id="UP000252139"/>
    </source>
</evidence>
<dbReference type="Proteomes" id="UP000252139">
    <property type="component" value="Unassembled WGS sequence"/>
</dbReference>
<protein>
    <recommendedName>
        <fullName evidence="11">SP-RING-type domain-containing protein</fullName>
    </recommendedName>
</protein>
<evidence type="ECO:0000256" key="3">
    <source>
        <dbReference type="ARBA" id="ARBA00008212"/>
    </source>
</evidence>
<comment type="similarity">
    <text evidence="3">Belongs to the NSE2 family.</text>
</comment>
<dbReference type="Pfam" id="PF11789">
    <property type="entry name" value="zf-Nse"/>
    <property type="match status" value="1"/>
</dbReference>
<dbReference type="CDD" id="cd16651">
    <property type="entry name" value="SPL-RING_NSE2"/>
    <property type="match status" value="1"/>
</dbReference>
<dbReference type="PANTHER" id="PTHR21330">
    <property type="entry name" value="E3 SUMO-PROTEIN LIGASE NSE2"/>
    <property type="match status" value="1"/>
</dbReference>
<comment type="pathway">
    <text evidence="2">Protein modification; protein sumoylation.</text>
</comment>
<comment type="subcellular location">
    <subcellularLocation>
        <location evidence="1">Nucleus</location>
    </subcellularLocation>
</comment>
<dbReference type="SUPFAM" id="SSF57850">
    <property type="entry name" value="RING/U-box"/>
    <property type="match status" value="1"/>
</dbReference>
<dbReference type="SMR" id="A0A367K5R0"/>
<reference evidence="12 13" key="1">
    <citation type="journal article" date="2018" name="G3 (Bethesda)">
        <title>Phylogenetic and Phylogenomic Definition of Rhizopus Species.</title>
        <authorList>
            <person name="Gryganskyi A.P."/>
            <person name="Golan J."/>
            <person name="Dolatabadi S."/>
            <person name="Mondo S."/>
            <person name="Robb S."/>
            <person name="Idnurm A."/>
            <person name="Muszewska A."/>
            <person name="Steczkiewicz K."/>
            <person name="Masonjones S."/>
            <person name="Liao H.L."/>
            <person name="Gajdeczka M.T."/>
            <person name="Anike F."/>
            <person name="Vuek A."/>
            <person name="Anishchenko I.M."/>
            <person name="Voigt K."/>
            <person name="de Hoog G.S."/>
            <person name="Smith M.E."/>
            <person name="Heitman J."/>
            <person name="Vilgalys R."/>
            <person name="Stajich J.E."/>
        </authorList>
    </citation>
    <scope>NUCLEOTIDE SEQUENCE [LARGE SCALE GENOMIC DNA]</scope>
    <source>
        <strain evidence="12 13">CBS 357.93</strain>
    </source>
</reference>
<evidence type="ECO:0000256" key="5">
    <source>
        <dbReference type="ARBA" id="ARBA00022723"/>
    </source>
</evidence>
<comment type="caution">
    <text evidence="12">The sequence shown here is derived from an EMBL/GenBank/DDBJ whole genome shotgun (WGS) entry which is preliminary data.</text>
</comment>
<dbReference type="InterPro" id="IPR026846">
    <property type="entry name" value="Nse2(Mms21)"/>
</dbReference>
<proteinExistence type="inferred from homology"/>
<dbReference type="GO" id="GO:0016925">
    <property type="term" value="P:protein sumoylation"/>
    <property type="evidence" value="ECO:0007669"/>
    <property type="project" value="UniProtKB-UniPathway"/>
</dbReference>
<evidence type="ECO:0000313" key="12">
    <source>
        <dbReference type="EMBL" id="RCH97510.1"/>
    </source>
</evidence>
<dbReference type="OrthoDB" id="26899at2759"/>
<dbReference type="GO" id="GO:0000724">
    <property type="term" value="P:double-strand break repair via homologous recombination"/>
    <property type="evidence" value="ECO:0007669"/>
    <property type="project" value="InterPro"/>
</dbReference>
<keyword evidence="7" id="KW-0833">Ubl conjugation pathway</keyword>
<accession>A0A367K5R0</accession>
<dbReference type="UniPathway" id="UPA00886"/>
<keyword evidence="8" id="KW-0862">Zinc</keyword>
<dbReference type="Gene3D" id="3.30.40.10">
    <property type="entry name" value="Zinc/RING finger domain, C3HC4 (zinc finger)"/>
    <property type="match status" value="1"/>
</dbReference>
<evidence type="ECO:0000256" key="4">
    <source>
        <dbReference type="ARBA" id="ARBA00022679"/>
    </source>
</evidence>
<evidence type="ECO:0000256" key="9">
    <source>
        <dbReference type="ARBA" id="ARBA00023242"/>
    </source>
</evidence>
<dbReference type="InterPro" id="IPR013083">
    <property type="entry name" value="Znf_RING/FYVE/PHD"/>
</dbReference>
<evidence type="ECO:0000256" key="7">
    <source>
        <dbReference type="ARBA" id="ARBA00022786"/>
    </source>
</evidence>
<dbReference type="InterPro" id="IPR004181">
    <property type="entry name" value="Znf_MIZ"/>
</dbReference>
<gene>
    <name evidence="12" type="ORF">CU097_008459</name>
</gene>
<dbReference type="GO" id="GO:0005634">
    <property type="term" value="C:nucleus"/>
    <property type="evidence" value="ECO:0007669"/>
    <property type="project" value="UniProtKB-SubCell"/>
</dbReference>
<sequence length="257" mass="29896">MADQILASTQSVLENFHLKPEDISKFTAIYDDLDSLAQLIRRGQNNITLHCKEREELDQTNQIKEMDMHMRKLLDLETTLNSTKTAIEKIPNDITRGERVNDVLTIYDAELSKLDNEYNNKSEKDKYLTNDRYVLYREHIWNVKHADIDMPPLTEENNNNDEEIVMGPTKLSFKCPITTSWLEQPMTSRVCKHSFTKSAITQLIRINHGAVTCPVSGCNKYIRMDILYDDELLADKVKRAKEKAEEESFPTEFYDIE</sequence>
<name>A0A367K5R0_RHIAZ</name>
<evidence type="ECO:0000259" key="11">
    <source>
        <dbReference type="PROSITE" id="PS51044"/>
    </source>
</evidence>
<keyword evidence="6 10" id="KW-0863">Zinc-finger</keyword>
<dbReference type="GO" id="GO:0008270">
    <property type="term" value="F:zinc ion binding"/>
    <property type="evidence" value="ECO:0007669"/>
    <property type="project" value="UniProtKB-KW"/>
</dbReference>
<evidence type="ECO:0000256" key="8">
    <source>
        <dbReference type="ARBA" id="ARBA00022833"/>
    </source>
</evidence>
<keyword evidence="13" id="KW-1185">Reference proteome</keyword>
<feature type="domain" description="SP-RING-type" evidence="11">
    <location>
        <begin position="160"/>
        <end position="246"/>
    </location>
</feature>
<dbReference type="EMBL" id="PJQL01000271">
    <property type="protein sequence ID" value="RCH97510.1"/>
    <property type="molecule type" value="Genomic_DNA"/>
</dbReference>
<dbReference type="GO" id="GO:0030915">
    <property type="term" value="C:Smc5-Smc6 complex"/>
    <property type="evidence" value="ECO:0007669"/>
    <property type="project" value="InterPro"/>
</dbReference>
<keyword evidence="4" id="KW-0808">Transferase</keyword>
<dbReference type="AlphaFoldDB" id="A0A367K5R0"/>
<evidence type="ECO:0000256" key="1">
    <source>
        <dbReference type="ARBA" id="ARBA00004123"/>
    </source>
</evidence>
<keyword evidence="9" id="KW-0539">Nucleus</keyword>
<keyword evidence="5" id="KW-0479">Metal-binding</keyword>
<evidence type="ECO:0000256" key="10">
    <source>
        <dbReference type="PROSITE-ProRule" id="PRU00452"/>
    </source>
</evidence>
<dbReference type="GO" id="GO:0061665">
    <property type="term" value="F:SUMO ligase activity"/>
    <property type="evidence" value="ECO:0007669"/>
    <property type="project" value="TreeGrafter"/>
</dbReference>
<organism evidence="12 13">
    <name type="scientific">Rhizopus azygosporus</name>
    <name type="common">Rhizopus microsporus var. azygosporus</name>
    <dbReference type="NCBI Taxonomy" id="86630"/>
    <lineage>
        <taxon>Eukaryota</taxon>
        <taxon>Fungi</taxon>
        <taxon>Fungi incertae sedis</taxon>
        <taxon>Mucoromycota</taxon>
        <taxon>Mucoromycotina</taxon>
        <taxon>Mucoromycetes</taxon>
        <taxon>Mucorales</taxon>
        <taxon>Mucorineae</taxon>
        <taxon>Rhizopodaceae</taxon>
        <taxon>Rhizopus</taxon>
    </lineage>
</organism>
<evidence type="ECO:0000256" key="2">
    <source>
        <dbReference type="ARBA" id="ARBA00004718"/>
    </source>
</evidence>
<dbReference type="STRING" id="86630.A0A367K5R0"/>
<dbReference type="PROSITE" id="PS51044">
    <property type="entry name" value="ZF_SP_RING"/>
    <property type="match status" value="1"/>
</dbReference>